<feature type="domain" description="Methyltransferase" evidence="1">
    <location>
        <begin position="63"/>
        <end position="160"/>
    </location>
</feature>
<evidence type="ECO:0000259" key="1">
    <source>
        <dbReference type="Pfam" id="PF13649"/>
    </source>
</evidence>
<name>A0A1Q3DYK7_LENED</name>
<sequence length="299" mass="33122">MDENAPDKVTSVTSQRYYSSVQYLLPADREETARLDAQHLIIVKAFENRLSLAPLNLVAGDKVLESAAGSGIWALEFSAEKHANGIKVDIECIDLSSKQFPPTGTYPSNINFSVHSISSLPLSWTDTFAYAHQRLIVLALNDSLWRQAIAELYRVLRPGGYLELVEFETKRFHCGVGPSSNKLCSLVDELFAEKGIIQDVSTYLCPLLEEIGFVNVRCEVRDVPIGGRQCVVQSGAGYTGEQWGEGWMGVKVPVVKGGGYGVVNTEEEFDVLVRDSVREWNESKGLFTSFYAILANKPY</sequence>
<evidence type="ECO:0000313" key="2">
    <source>
        <dbReference type="EMBL" id="GAW00020.1"/>
    </source>
</evidence>
<organism evidence="2 3">
    <name type="scientific">Lentinula edodes</name>
    <name type="common">Shiitake mushroom</name>
    <name type="synonym">Lentinus edodes</name>
    <dbReference type="NCBI Taxonomy" id="5353"/>
    <lineage>
        <taxon>Eukaryota</taxon>
        <taxon>Fungi</taxon>
        <taxon>Dikarya</taxon>
        <taxon>Basidiomycota</taxon>
        <taxon>Agaricomycotina</taxon>
        <taxon>Agaricomycetes</taxon>
        <taxon>Agaricomycetidae</taxon>
        <taxon>Agaricales</taxon>
        <taxon>Marasmiineae</taxon>
        <taxon>Omphalotaceae</taxon>
        <taxon>Lentinula</taxon>
    </lineage>
</organism>
<accession>A0A1Q3DYK7</accession>
<gene>
    <name evidence="2" type="ORF">LENED_001510</name>
</gene>
<reference evidence="2 3" key="1">
    <citation type="submission" date="2016-08" db="EMBL/GenBank/DDBJ databases">
        <authorList>
            <consortium name="Lentinula edodes genome sequencing consortium"/>
            <person name="Sakamoto Y."/>
            <person name="Nakade K."/>
            <person name="Sato S."/>
            <person name="Yoshida Y."/>
            <person name="Miyazaki K."/>
            <person name="Natsume S."/>
            <person name="Konno N."/>
        </authorList>
    </citation>
    <scope>NUCLEOTIDE SEQUENCE [LARGE SCALE GENOMIC DNA]</scope>
    <source>
        <strain evidence="2 3">NBRC 111202</strain>
    </source>
</reference>
<dbReference type="AlphaFoldDB" id="A0A1Q3DYK7"/>
<dbReference type="PANTHER" id="PTHR43591">
    <property type="entry name" value="METHYLTRANSFERASE"/>
    <property type="match status" value="1"/>
</dbReference>
<evidence type="ECO:0000313" key="3">
    <source>
        <dbReference type="Proteomes" id="UP000188533"/>
    </source>
</evidence>
<dbReference type="SUPFAM" id="SSF53335">
    <property type="entry name" value="S-adenosyl-L-methionine-dependent methyltransferases"/>
    <property type="match status" value="1"/>
</dbReference>
<dbReference type="Gene3D" id="3.40.50.150">
    <property type="entry name" value="Vaccinia Virus protein VP39"/>
    <property type="match status" value="1"/>
</dbReference>
<comment type="caution">
    <text evidence="2">The sequence shown here is derived from an EMBL/GenBank/DDBJ whole genome shotgun (WGS) entry which is preliminary data.</text>
</comment>
<dbReference type="PANTHER" id="PTHR43591:SF50">
    <property type="entry name" value="METHYLTRANSFERASE DOMAIN-CONTAINING PROTEIN-RELATED"/>
    <property type="match status" value="1"/>
</dbReference>
<dbReference type="STRING" id="5353.A0A1Q3DYK7"/>
<dbReference type="Proteomes" id="UP000188533">
    <property type="component" value="Unassembled WGS sequence"/>
</dbReference>
<dbReference type="EMBL" id="BDGU01000022">
    <property type="protein sequence ID" value="GAW00020.1"/>
    <property type="molecule type" value="Genomic_DNA"/>
</dbReference>
<protein>
    <recommendedName>
        <fullName evidence="1">Methyltransferase domain-containing protein</fullName>
    </recommendedName>
</protein>
<dbReference type="InterPro" id="IPR029063">
    <property type="entry name" value="SAM-dependent_MTases_sf"/>
</dbReference>
<dbReference type="InterPro" id="IPR041698">
    <property type="entry name" value="Methyltransf_25"/>
</dbReference>
<keyword evidence="3" id="KW-1185">Reference proteome</keyword>
<reference evidence="2 3" key="2">
    <citation type="submission" date="2017-02" db="EMBL/GenBank/DDBJ databases">
        <title>A genome survey and senescence transcriptome analysis in Lentinula edodes.</title>
        <authorList>
            <person name="Sakamoto Y."/>
            <person name="Nakade K."/>
            <person name="Sato S."/>
            <person name="Yoshida Y."/>
            <person name="Miyazaki K."/>
            <person name="Natsume S."/>
            <person name="Konno N."/>
        </authorList>
    </citation>
    <scope>NUCLEOTIDE SEQUENCE [LARGE SCALE GENOMIC DNA]</scope>
    <source>
        <strain evidence="2 3">NBRC 111202</strain>
    </source>
</reference>
<dbReference type="Pfam" id="PF13649">
    <property type="entry name" value="Methyltransf_25"/>
    <property type="match status" value="1"/>
</dbReference>
<proteinExistence type="predicted"/>